<feature type="region of interest" description="Disordered" evidence="6">
    <location>
        <begin position="1"/>
        <end position="87"/>
    </location>
</feature>
<feature type="transmembrane region" description="Helical" evidence="7">
    <location>
        <begin position="208"/>
        <end position="230"/>
    </location>
</feature>
<proteinExistence type="predicted"/>
<keyword evidence="2" id="KW-1003">Cell membrane</keyword>
<evidence type="ECO:0000256" key="4">
    <source>
        <dbReference type="ARBA" id="ARBA00022989"/>
    </source>
</evidence>
<evidence type="ECO:0000313" key="9">
    <source>
        <dbReference type="EMBL" id="KMO98622.1"/>
    </source>
</evidence>
<evidence type="ECO:0000256" key="7">
    <source>
        <dbReference type="SAM" id="Phobius"/>
    </source>
</evidence>
<name>A0A0J6XWJ0_9ACTN</name>
<feature type="transmembrane region" description="Helical" evidence="7">
    <location>
        <begin position="147"/>
        <end position="170"/>
    </location>
</feature>
<dbReference type="PATRIC" id="fig|66430.4.peg.3546"/>
<evidence type="ECO:0000256" key="1">
    <source>
        <dbReference type="ARBA" id="ARBA00004651"/>
    </source>
</evidence>
<dbReference type="InterPro" id="IPR051791">
    <property type="entry name" value="Pra-immunoreactive"/>
</dbReference>
<evidence type="ECO:0000256" key="2">
    <source>
        <dbReference type="ARBA" id="ARBA00022475"/>
    </source>
</evidence>
<feature type="domain" description="RDD" evidence="8">
    <location>
        <begin position="98"/>
        <end position="243"/>
    </location>
</feature>
<evidence type="ECO:0000256" key="5">
    <source>
        <dbReference type="ARBA" id="ARBA00023136"/>
    </source>
</evidence>
<comment type="caution">
    <text evidence="9">The sequence shown here is derived from an EMBL/GenBank/DDBJ whole genome shotgun (WGS) entry which is preliminary data.</text>
</comment>
<dbReference type="InterPro" id="IPR010432">
    <property type="entry name" value="RDD"/>
</dbReference>
<dbReference type="PANTHER" id="PTHR36115">
    <property type="entry name" value="PROLINE-RICH ANTIGEN HOMOLOG-RELATED"/>
    <property type="match status" value="1"/>
</dbReference>
<feature type="compositionally biased region" description="Pro residues" evidence="6">
    <location>
        <begin position="23"/>
        <end position="47"/>
    </location>
</feature>
<dbReference type="GO" id="GO:0005886">
    <property type="term" value="C:plasma membrane"/>
    <property type="evidence" value="ECO:0007669"/>
    <property type="project" value="UniProtKB-SubCell"/>
</dbReference>
<keyword evidence="3 7" id="KW-0812">Transmembrane</keyword>
<feature type="compositionally biased region" description="Pro residues" evidence="6">
    <location>
        <begin position="59"/>
        <end position="77"/>
    </location>
</feature>
<evidence type="ECO:0000259" key="8">
    <source>
        <dbReference type="Pfam" id="PF06271"/>
    </source>
</evidence>
<dbReference type="Proteomes" id="UP000035932">
    <property type="component" value="Unassembled WGS sequence"/>
</dbReference>
<feature type="compositionally biased region" description="Pro residues" evidence="6">
    <location>
        <begin position="1"/>
        <end position="10"/>
    </location>
</feature>
<feature type="transmembrane region" description="Helical" evidence="7">
    <location>
        <begin position="104"/>
        <end position="127"/>
    </location>
</feature>
<feature type="compositionally biased region" description="Gly residues" evidence="6">
    <location>
        <begin position="48"/>
        <end position="58"/>
    </location>
</feature>
<feature type="compositionally biased region" description="Basic and acidic residues" evidence="6">
    <location>
        <begin position="11"/>
        <end position="22"/>
    </location>
</feature>
<reference evidence="9 10" key="1">
    <citation type="submission" date="2015-06" db="EMBL/GenBank/DDBJ databases">
        <title>Recapitulation of the evolution of biosynthetic gene clusters reveals hidden chemical diversity on bacterial genomes.</title>
        <authorList>
            <person name="Cruz-Morales P."/>
            <person name="Martinez-Guerrero C."/>
            <person name="Morales-Escalante M.A."/>
            <person name="Yanez-Guerra L.A."/>
            <person name="Kopp J.F."/>
            <person name="Feldmann J."/>
            <person name="Ramos-Aboites H.E."/>
            <person name="Barona-Gomez F."/>
        </authorList>
    </citation>
    <scope>NUCLEOTIDE SEQUENCE [LARGE SCALE GENOMIC DNA]</scope>
    <source>
        <strain evidence="9 10">ATCC 31245</strain>
    </source>
</reference>
<dbReference type="OrthoDB" id="9774993at2"/>
<sequence>MSTDQPPPGRQPEDDPFLKKPQEPTPPSGGSPYDRPPGGPPPTPPGGPYGGGGAGGGGYPPPPGGYPPPPPPPPPGGPYGGSGGYGMPDPLAGMPPLADFGKRLGARIIDVVIVLIPLFLIQLAFGTKRYTVETNKGEDVSEVFTKSYSGSGLAMTLISILFFVGYDWWFTRKDGRTLGKKALGLRVAMLNDGSVPQSGAALGRAAMLWLPALICCPCLWQIVLIVSILVDKPYKQGLHDKVGKTVVVTA</sequence>
<evidence type="ECO:0000313" key="10">
    <source>
        <dbReference type="Proteomes" id="UP000035932"/>
    </source>
</evidence>
<dbReference type="Pfam" id="PF06271">
    <property type="entry name" value="RDD"/>
    <property type="match status" value="1"/>
</dbReference>
<dbReference type="STRING" id="66430.ACS04_06440"/>
<dbReference type="PANTHER" id="PTHR36115:SF4">
    <property type="entry name" value="MEMBRANE PROTEIN"/>
    <property type="match status" value="1"/>
</dbReference>
<evidence type="ECO:0000256" key="3">
    <source>
        <dbReference type="ARBA" id="ARBA00022692"/>
    </source>
</evidence>
<dbReference type="AlphaFoldDB" id="A0A0J6XWJ0"/>
<keyword evidence="5 7" id="KW-0472">Membrane</keyword>
<dbReference type="EMBL" id="LFML01000023">
    <property type="protein sequence ID" value="KMO98622.1"/>
    <property type="molecule type" value="Genomic_DNA"/>
</dbReference>
<organism evidence="9 10">
    <name type="scientific">Streptomyces roseus</name>
    <dbReference type="NCBI Taxonomy" id="66430"/>
    <lineage>
        <taxon>Bacteria</taxon>
        <taxon>Bacillati</taxon>
        <taxon>Actinomycetota</taxon>
        <taxon>Actinomycetes</taxon>
        <taxon>Kitasatosporales</taxon>
        <taxon>Streptomycetaceae</taxon>
        <taxon>Streptomyces</taxon>
    </lineage>
</organism>
<dbReference type="RefSeq" id="WP_048475550.1">
    <property type="nucleotide sequence ID" value="NZ_JBIRUD010000004.1"/>
</dbReference>
<gene>
    <name evidence="9" type="ORF">ACS04_06440</name>
</gene>
<keyword evidence="10" id="KW-1185">Reference proteome</keyword>
<evidence type="ECO:0000256" key="6">
    <source>
        <dbReference type="SAM" id="MobiDB-lite"/>
    </source>
</evidence>
<keyword evidence="4 7" id="KW-1133">Transmembrane helix</keyword>
<protein>
    <submittedName>
        <fullName evidence="9">RDD domain-containing membrane protein</fullName>
    </submittedName>
</protein>
<accession>A0A0J6XWJ0</accession>
<comment type="subcellular location">
    <subcellularLocation>
        <location evidence="1">Cell membrane</location>
        <topology evidence="1">Multi-pass membrane protein</topology>
    </subcellularLocation>
</comment>